<comment type="caution">
    <text evidence="1">The sequence shown here is derived from an EMBL/GenBank/DDBJ whole genome shotgun (WGS) entry which is preliminary data.</text>
</comment>
<dbReference type="STRING" id="236814.IX39_00400"/>
<dbReference type="InterPro" id="IPR011042">
    <property type="entry name" value="6-blade_b-propeller_TolB-like"/>
</dbReference>
<dbReference type="Proteomes" id="UP000028713">
    <property type="component" value="Unassembled WGS sequence"/>
</dbReference>
<reference evidence="1 2" key="1">
    <citation type="submission" date="2014-07" db="EMBL/GenBank/DDBJ databases">
        <title>Genome of Chryseobacterium formosense LMG 24722.</title>
        <authorList>
            <person name="Pipes S.E."/>
            <person name="Stropko S.J."/>
            <person name="Newman J.D."/>
        </authorList>
    </citation>
    <scope>NUCLEOTIDE SEQUENCE [LARGE SCALE GENOMIC DNA]</scope>
    <source>
        <strain evidence="1 2">LMG 24722</strain>
    </source>
</reference>
<dbReference type="PANTHER" id="PTHR31460:SF3">
    <property type="entry name" value="MESOCENTIN"/>
    <property type="match status" value="1"/>
</dbReference>
<dbReference type="EMBL" id="JPRP01000001">
    <property type="protein sequence ID" value="KFE99183.1"/>
    <property type="molecule type" value="Genomic_DNA"/>
</dbReference>
<dbReference type="eggNOG" id="COG3391">
    <property type="taxonomic scope" value="Bacteria"/>
</dbReference>
<dbReference type="Gene3D" id="2.120.10.30">
    <property type="entry name" value="TolB, C-terminal domain"/>
    <property type="match status" value="2"/>
</dbReference>
<accession>A0A085Z420</accession>
<dbReference type="InterPro" id="IPR053224">
    <property type="entry name" value="Sensory_adhesion_molecule"/>
</dbReference>
<sequence length="321" mass="34980">MKKKIMAALFVGCATAVPDQPTARIEFNAPEAYPEGIAFDSISRNYFVSSARLGGIGKVTLDGSYSVLINDPSFKSSYGMKVHPDGKRIFVCIGDANYSKFTSLETRKKMARLIGIDINTGKKTDDINLAGLVSGLHFPNDLTFDNQNNAYITDSFANVIYKVTPQGKASVFADHQLFKTEGIGLNGIVWHPSGYLLSVSSGTGTIYKINIDDPKKVSKVLTEQFLMNGDGLLLTGSQKLVVVQNGGSDKIYELTSNDNWHSAKLSASTLVADRFTYPSTATKADDKIWVMNAKFSELTDSTSVPSKKFAIQHARLIPLPK</sequence>
<evidence type="ECO:0000313" key="2">
    <source>
        <dbReference type="Proteomes" id="UP000028713"/>
    </source>
</evidence>
<protein>
    <submittedName>
        <fullName evidence="1">Gluconolaconase</fullName>
    </submittedName>
</protein>
<name>A0A085Z420_9FLAO</name>
<evidence type="ECO:0000313" key="1">
    <source>
        <dbReference type="EMBL" id="KFE99183.1"/>
    </source>
</evidence>
<keyword evidence="2" id="KW-1185">Reference proteome</keyword>
<dbReference type="AlphaFoldDB" id="A0A085Z420"/>
<organism evidence="1 2">
    <name type="scientific">Chryseobacterium formosense</name>
    <dbReference type="NCBI Taxonomy" id="236814"/>
    <lineage>
        <taxon>Bacteria</taxon>
        <taxon>Pseudomonadati</taxon>
        <taxon>Bacteroidota</taxon>
        <taxon>Flavobacteriia</taxon>
        <taxon>Flavobacteriales</taxon>
        <taxon>Weeksellaceae</taxon>
        <taxon>Chryseobacterium group</taxon>
        <taxon>Chryseobacterium</taxon>
    </lineage>
</organism>
<dbReference type="SUPFAM" id="SSF101898">
    <property type="entry name" value="NHL repeat"/>
    <property type="match status" value="1"/>
</dbReference>
<dbReference type="OrthoDB" id="8584394at2"/>
<proteinExistence type="predicted"/>
<dbReference type="PANTHER" id="PTHR31460">
    <property type="match status" value="1"/>
</dbReference>
<dbReference type="RefSeq" id="WP_034672416.1">
    <property type="nucleotide sequence ID" value="NZ_FPAP01000001.1"/>
</dbReference>
<gene>
    <name evidence="1" type="ORF">IX39_00400</name>
</gene>